<dbReference type="PANTHER" id="PTHR36933:SF1">
    <property type="entry name" value="SLL0788 PROTEIN"/>
    <property type="match status" value="1"/>
</dbReference>
<gene>
    <name evidence="4" type="ORF">CLV54_2190</name>
</gene>
<feature type="domain" description="DUF305" evidence="3">
    <location>
        <begin position="56"/>
        <end position="223"/>
    </location>
</feature>
<dbReference type="OrthoDB" id="26872at2"/>
<evidence type="ECO:0000313" key="5">
    <source>
        <dbReference type="Proteomes" id="UP000230161"/>
    </source>
</evidence>
<keyword evidence="2" id="KW-0472">Membrane</keyword>
<dbReference type="InterPro" id="IPR005183">
    <property type="entry name" value="DUF305_CopM-like"/>
</dbReference>
<keyword evidence="2" id="KW-1133">Transmembrane helix</keyword>
<evidence type="ECO:0000256" key="1">
    <source>
        <dbReference type="SAM" id="MobiDB-lite"/>
    </source>
</evidence>
<organism evidence="4 5">
    <name type="scientific">Compostimonas suwonensis</name>
    <dbReference type="NCBI Taxonomy" id="1048394"/>
    <lineage>
        <taxon>Bacteria</taxon>
        <taxon>Bacillati</taxon>
        <taxon>Actinomycetota</taxon>
        <taxon>Actinomycetes</taxon>
        <taxon>Micrococcales</taxon>
        <taxon>Microbacteriaceae</taxon>
        <taxon>Compostimonas</taxon>
    </lineage>
</organism>
<keyword evidence="5" id="KW-1185">Reference proteome</keyword>
<protein>
    <submittedName>
        <fullName evidence="4">Uncharacterized protein (DUF305 family)</fullName>
    </submittedName>
</protein>
<feature type="region of interest" description="Disordered" evidence="1">
    <location>
        <begin position="127"/>
        <end position="154"/>
    </location>
</feature>
<accession>A0A2M9BWS2</accession>
<feature type="compositionally biased region" description="Basic and acidic residues" evidence="1">
    <location>
        <begin position="133"/>
        <end position="144"/>
    </location>
</feature>
<comment type="caution">
    <text evidence="4">The sequence shown here is derived from an EMBL/GenBank/DDBJ whole genome shotgun (WGS) entry which is preliminary data.</text>
</comment>
<dbReference type="Pfam" id="PF03713">
    <property type="entry name" value="DUF305"/>
    <property type="match status" value="1"/>
</dbReference>
<dbReference type="Proteomes" id="UP000230161">
    <property type="component" value="Unassembled WGS sequence"/>
</dbReference>
<dbReference type="RefSeq" id="WP_100344951.1">
    <property type="nucleotide sequence ID" value="NZ_PGFB01000003.1"/>
</dbReference>
<dbReference type="InterPro" id="IPR012347">
    <property type="entry name" value="Ferritin-like"/>
</dbReference>
<feature type="transmembrane region" description="Helical" evidence="2">
    <location>
        <begin position="18"/>
        <end position="39"/>
    </location>
</feature>
<evidence type="ECO:0000259" key="3">
    <source>
        <dbReference type="Pfam" id="PF03713"/>
    </source>
</evidence>
<dbReference type="PANTHER" id="PTHR36933">
    <property type="entry name" value="SLL0788 PROTEIN"/>
    <property type="match status" value="1"/>
</dbReference>
<keyword evidence="2" id="KW-0812">Transmembrane</keyword>
<sequence>MTDPDEVSETTLAPRRRLLPVIVVGAVAIVVVAVLAFAVGRLSTLDEPTPTTTSAEAGFARDMQTHHNQGVELALLVRDRTDDEATRLLAYDIATTQAQQSGQLYGWLTQWGLPQAPGEPSMTWMTRPPLDGGETHEHSGDSAHEPGAPMPGLASSEDIARLTAATGVEAQRIFLQLMIAHHEGAIEMAEAAVDRSTNTSVVTFAKGVITSQSSEIELMQSMLDELPAA</sequence>
<proteinExistence type="predicted"/>
<dbReference type="Gene3D" id="1.20.1260.10">
    <property type="match status" value="1"/>
</dbReference>
<evidence type="ECO:0000256" key="2">
    <source>
        <dbReference type="SAM" id="Phobius"/>
    </source>
</evidence>
<dbReference type="EMBL" id="PGFB01000003">
    <property type="protein sequence ID" value="PJJ62388.1"/>
    <property type="molecule type" value="Genomic_DNA"/>
</dbReference>
<name>A0A2M9BWS2_9MICO</name>
<reference evidence="4 5" key="1">
    <citation type="submission" date="2017-11" db="EMBL/GenBank/DDBJ databases">
        <title>Genomic Encyclopedia of Archaeal and Bacterial Type Strains, Phase II (KMG-II): From Individual Species to Whole Genera.</title>
        <authorList>
            <person name="Goeker M."/>
        </authorList>
    </citation>
    <scope>NUCLEOTIDE SEQUENCE [LARGE SCALE GENOMIC DNA]</scope>
    <source>
        <strain evidence="4 5">DSM 25625</strain>
    </source>
</reference>
<dbReference type="AlphaFoldDB" id="A0A2M9BWS2"/>
<evidence type="ECO:0000313" key="4">
    <source>
        <dbReference type="EMBL" id="PJJ62388.1"/>
    </source>
</evidence>